<feature type="domain" description="YHS" evidence="1">
    <location>
        <begin position="9"/>
        <end position="52"/>
    </location>
</feature>
<evidence type="ECO:0000313" key="2">
    <source>
        <dbReference type="EMBL" id="KKQ94498.1"/>
    </source>
</evidence>
<accession>A0A0G0LRG0</accession>
<protein>
    <submittedName>
        <fullName evidence="2">YHS domain protein</fullName>
    </submittedName>
</protein>
<dbReference type="InterPro" id="IPR012348">
    <property type="entry name" value="RNR-like"/>
</dbReference>
<dbReference type="InterPro" id="IPR007029">
    <property type="entry name" value="YHS_dom"/>
</dbReference>
<reference evidence="2 3" key="1">
    <citation type="journal article" date="2015" name="Nature">
        <title>rRNA introns, odd ribosomes, and small enigmatic genomes across a large radiation of phyla.</title>
        <authorList>
            <person name="Brown C.T."/>
            <person name="Hug L.A."/>
            <person name="Thomas B.C."/>
            <person name="Sharon I."/>
            <person name="Castelle C.J."/>
            <person name="Singh A."/>
            <person name="Wilkins M.J."/>
            <person name="Williams K.H."/>
            <person name="Banfield J.F."/>
        </authorList>
    </citation>
    <scope>NUCLEOTIDE SEQUENCE [LARGE SCALE GENOMIC DNA]</scope>
</reference>
<evidence type="ECO:0000313" key="3">
    <source>
        <dbReference type="Proteomes" id="UP000034932"/>
    </source>
</evidence>
<dbReference type="STRING" id="1618573.UT19_C0001G0030"/>
<gene>
    <name evidence="2" type="ORF">UT19_C0001G0030</name>
</gene>
<proteinExistence type="predicted"/>
<dbReference type="SUPFAM" id="SSF47240">
    <property type="entry name" value="Ferritin-like"/>
    <property type="match status" value="1"/>
</dbReference>
<organism evidence="2 3">
    <name type="scientific">Candidatus Woesebacteria bacterium GW2011_GWB1_39_10b</name>
    <dbReference type="NCBI Taxonomy" id="1618573"/>
    <lineage>
        <taxon>Bacteria</taxon>
        <taxon>Candidatus Woeseibacteriota</taxon>
    </lineage>
</organism>
<dbReference type="Gene3D" id="1.10.620.20">
    <property type="entry name" value="Ribonucleotide Reductase, subunit A"/>
    <property type="match status" value="1"/>
</dbReference>
<comment type="caution">
    <text evidence="2">The sequence shown here is derived from an EMBL/GenBank/DDBJ whole genome shotgun (WGS) entry which is preliminary data.</text>
</comment>
<sequence>MSKIKIEKVRDPVCGMTKPKSKMRAISIYMGKKYYFCTEGDKRMFEGHPEHWIPKGGE</sequence>
<dbReference type="Pfam" id="PF04945">
    <property type="entry name" value="YHS"/>
    <property type="match status" value="1"/>
</dbReference>
<dbReference type="GO" id="GO:0016491">
    <property type="term" value="F:oxidoreductase activity"/>
    <property type="evidence" value="ECO:0007669"/>
    <property type="project" value="InterPro"/>
</dbReference>
<dbReference type="AlphaFoldDB" id="A0A0G0LRG0"/>
<name>A0A0G0LRG0_9BACT</name>
<dbReference type="InterPro" id="IPR009078">
    <property type="entry name" value="Ferritin-like_SF"/>
</dbReference>
<evidence type="ECO:0000259" key="1">
    <source>
        <dbReference type="Pfam" id="PF04945"/>
    </source>
</evidence>
<dbReference type="EMBL" id="LBVW01000001">
    <property type="protein sequence ID" value="KKQ94498.1"/>
    <property type="molecule type" value="Genomic_DNA"/>
</dbReference>
<dbReference type="Proteomes" id="UP000034932">
    <property type="component" value="Unassembled WGS sequence"/>
</dbReference>